<organism evidence="8 9">
    <name type="scientific">Clostridium botulinum</name>
    <dbReference type="NCBI Taxonomy" id="1491"/>
    <lineage>
        <taxon>Bacteria</taxon>
        <taxon>Bacillati</taxon>
        <taxon>Bacillota</taxon>
        <taxon>Clostridia</taxon>
        <taxon>Eubacteriales</taxon>
        <taxon>Clostridiaceae</taxon>
        <taxon>Clostridium</taxon>
    </lineage>
</organism>
<evidence type="ECO:0000313" key="8">
    <source>
        <dbReference type="EMBL" id="KOA89733.1"/>
    </source>
</evidence>
<sequence>MKRIKIITVILIILCILIFIGFRIRNSIKHPFVAATDNVSVAVAKGDSLSNIINKLHNDGHIKSTHVIKCYINIKRLNTTIKQGKYNIDKNISIDRFVKILNNGFDEEEFIKVTIPEGYNIENIGQTLEEKGIISKKEFIKSCKEYKLPQYIAANNKQIYPLEGYLFPDTYRFKKGTSGKKIIDEMLFQFKLVMNDIEKKDKKINNLCEIITKASIIEKEARCEKDRSKIASVINNRIRKQMKLQVDATVLYALGEHKQRLYYKDLKVKSPYNTYNVKGLPPGPICNPGKPSIMAVLNPEKTEYLYYVLENNVEHDKEHYFTKDYKDFLKAKERYKKQIEG</sequence>
<keyword evidence="1 7" id="KW-1003">Cell membrane</keyword>
<proteinExistence type="inferred from homology"/>
<dbReference type="GO" id="GO:0005886">
    <property type="term" value="C:plasma membrane"/>
    <property type="evidence" value="ECO:0007669"/>
    <property type="project" value="UniProtKB-SubCell"/>
</dbReference>
<dbReference type="Proteomes" id="UP000037540">
    <property type="component" value="Unassembled WGS sequence"/>
</dbReference>
<comment type="similarity">
    <text evidence="7">Belongs to the transglycosylase MltG family.</text>
</comment>
<dbReference type="EC" id="4.2.2.29" evidence="7"/>
<keyword evidence="3 7" id="KW-1133">Transmembrane helix</keyword>
<dbReference type="AlphaFoldDB" id="A0A9Q1V037"/>
<dbReference type="NCBIfam" id="TIGR00247">
    <property type="entry name" value="endolytic transglycosylase MltG"/>
    <property type="match status" value="1"/>
</dbReference>
<keyword evidence="4 7" id="KW-0472">Membrane</keyword>
<comment type="caution">
    <text evidence="8">The sequence shown here is derived from an EMBL/GenBank/DDBJ whole genome shotgun (WGS) entry which is preliminary data.</text>
</comment>
<evidence type="ECO:0000313" key="9">
    <source>
        <dbReference type="Proteomes" id="UP000037540"/>
    </source>
</evidence>
<keyword evidence="5 7" id="KW-0456">Lyase</keyword>
<keyword evidence="2 7" id="KW-0812">Transmembrane</keyword>
<reference evidence="8 9" key="1">
    <citation type="submission" date="2015-07" db="EMBL/GenBank/DDBJ databases">
        <title>Draft genome sequences of 17 French Clostridium botulinum group III.</title>
        <authorList>
            <person name="Woudstra C."/>
            <person name="Le Marechal C."/>
            <person name="Souillard R."/>
            <person name="Bayon-Auboyer M.-H."/>
            <person name="Dessouter D."/>
            <person name="Fach P."/>
        </authorList>
    </citation>
    <scope>NUCLEOTIDE SEQUENCE [LARGE SCALE GENOMIC DNA]</scope>
    <source>
        <strain evidence="8 9">12LNRI-CD</strain>
    </source>
</reference>
<dbReference type="GO" id="GO:0071555">
    <property type="term" value="P:cell wall organization"/>
    <property type="evidence" value="ECO:0007669"/>
    <property type="project" value="UniProtKB-KW"/>
</dbReference>
<name>A0A9Q1V037_CLOBO</name>
<dbReference type="RefSeq" id="WP_029169686.1">
    <property type="nucleotide sequence ID" value="NZ_LGVO01000017.1"/>
</dbReference>
<evidence type="ECO:0000256" key="1">
    <source>
        <dbReference type="ARBA" id="ARBA00022475"/>
    </source>
</evidence>
<feature type="transmembrane region" description="Helical" evidence="7">
    <location>
        <begin position="6"/>
        <end position="24"/>
    </location>
</feature>
<comment type="function">
    <text evidence="7">Functions as a peptidoglycan terminase that cleaves nascent peptidoglycan strands endolytically to terminate their elongation.</text>
</comment>
<dbReference type="HAMAP" id="MF_02065">
    <property type="entry name" value="MltG"/>
    <property type="match status" value="1"/>
</dbReference>
<evidence type="ECO:0000256" key="5">
    <source>
        <dbReference type="ARBA" id="ARBA00023239"/>
    </source>
</evidence>
<dbReference type="Gene3D" id="3.30.1490.480">
    <property type="entry name" value="Endolytic murein transglycosylase"/>
    <property type="match status" value="2"/>
</dbReference>
<gene>
    <name evidence="7" type="primary">mltG</name>
    <name evidence="8" type="ORF">ADU74_02700</name>
</gene>
<dbReference type="Pfam" id="PF02618">
    <property type="entry name" value="YceG"/>
    <property type="match status" value="1"/>
</dbReference>
<dbReference type="EMBL" id="LGVR01000009">
    <property type="protein sequence ID" value="KOA89733.1"/>
    <property type="molecule type" value="Genomic_DNA"/>
</dbReference>
<accession>A0A9Q1V037</accession>
<keyword evidence="6 7" id="KW-0961">Cell wall biogenesis/degradation</keyword>
<evidence type="ECO:0000256" key="6">
    <source>
        <dbReference type="ARBA" id="ARBA00023316"/>
    </source>
</evidence>
<dbReference type="FunFam" id="3.30.1490.480:FF:000010">
    <property type="entry name" value="Endolytic murein transglycosylase"/>
    <property type="match status" value="1"/>
</dbReference>
<dbReference type="CDD" id="cd08010">
    <property type="entry name" value="MltG_like"/>
    <property type="match status" value="1"/>
</dbReference>
<evidence type="ECO:0000256" key="4">
    <source>
        <dbReference type="ARBA" id="ARBA00023136"/>
    </source>
</evidence>
<evidence type="ECO:0000256" key="2">
    <source>
        <dbReference type="ARBA" id="ARBA00022692"/>
    </source>
</evidence>
<dbReference type="PANTHER" id="PTHR30518:SF2">
    <property type="entry name" value="ENDOLYTIC MUREIN TRANSGLYCOSYLASE"/>
    <property type="match status" value="1"/>
</dbReference>
<protein>
    <recommendedName>
        <fullName evidence="7">Endolytic murein transglycosylase</fullName>
        <ecNumber evidence="7">4.2.2.29</ecNumber>
    </recommendedName>
    <alternativeName>
        <fullName evidence="7">Peptidoglycan lytic transglycosylase</fullName>
    </alternativeName>
    <alternativeName>
        <fullName evidence="7">Peptidoglycan polymerization terminase</fullName>
    </alternativeName>
</protein>
<dbReference type="GO" id="GO:0009252">
    <property type="term" value="P:peptidoglycan biosynthetic process"/>
    <property type="evidence" value="ECO:0007669"/>
    <property type="project" value="UniProtKB-UniRule"/>
</dbReference>
<dbReference type="InterPro" id="IPR003770">
    <property type="entry name" value="MLTG-like"/>
</dbReference>
<evidence type="ECO:0000256" key="7">
    <source>
        <dbReference type="HAMAP-Rule" id="MF_02065"/>
    </source>
</evidence>
<comment type="subcellular location">
    <subcellularLocation>
        <location evidence="7">Cell membrane</location>
        <topology evidence="7">Single-pass membrane protein</topology>
    </subcellularLocation>
</comment>
<feature type="site" description="Important for catalytic activity" evidence="7">
    <location>
        <position position="220"/>
    </location>
</feature>
<dbReference type="GO" id="GO:0008932">
    <property type="term" value="F:lytic endotransglycosylase activity"/>
    <property type="evidence" value="ECO:0007669"/>
    <property type="project" value="UniProtKB-UniRule"/>
</dbReference>
<comment type="catalytic activity">
    <reaction evidence="7">
        <text>a peptidoglycan chain = a peptidoglycan chain with N-acetyl-1,6-anhydromuramyl-[peptide] at the reducing end + a peptidoglycan chain with N-acetylglucosamine at the non-reducing end.</text>
        <dbReference type="EC" id="4.2.2.29"/>
    </reaction>
</comment>
<evidence type="ECO:0000256" key="3">
    <source>
        <dbReference type="ARBA" id="ARBA00022989"/>
    </source>
</evidence>
<dbReference type="PANTHER" id="PTHR30518">
    <property type="entry name" value="ENDOLYTIC MUREIN TRANSGLYCOSYLASE"/>
    <property type="match status" value="1"/>
</dbReference>